<evidence type="ECO:0000313" key="2">
    <source>
        <dbReference type="Proteomes" id="UP001237823"/>
    </source>
</evidence>
<sequence>MAFMTRRPDLFLISVAFDPHGVHGHMYFRDPTGPELRQVIVHGSGDTDQYRLDPAHGDPREGWEPYLTEAGWLMALIRPDTLEERS</sequence>
<dbReference type="RefSeq" id="WP_289459114.1">
    <property type="nucleotide sequence ID" value="NZ_JAUCML010000006.1"/>
</dbReference>
<accession>A0ABT7T7X8</accession>
<proteinExistence type="predicted"/>
<gene>
    <name evidence="1" type="ORF">QUG92_11165</name>
</gene>
<protein>
    <submittedName>
        <fullName evidence="1">Uncharacterized protein</fullName>
    </submittedName>
</protein>
<dbReference type="EMBL" id="JAUCML010000006">
    <property type="protein sequence ID" value="MDM7885663.1"/>
    <property type="molecule type" value="Genomic_DNA"/>
</dbReference>
<name>A0ABT7T7X8_9MICO</name>
<keyword evidence="2" id="KW-1185">Reference proteome</keyword>
<reference evidence="1 2" key="1">
    <citation type="submission" date="2023-06" db="EMBL/GenBank/DDBJ databases">
        <authorList>
            <person name="Feng G."/>
            <person name="Li J."/>
            <person name="Zhu H."/>
        </authorList>
    </citation>
    <scope>NUCLEOTIDE SEQUENCE [LARGE SCALE GENOMIC DNA]</scope>
    <source>
        <strain evidence="1 2">RHCKG23</strain>
    </source>
</reference>
<organism evidence="1 2">
    <name type="scientific">Curtobacterium citri</name>
    <dbReference type="NCBI Taxonomy" id="3055139"/>
    <lineage>
        <taxon>Bacteria</taxon>
        <taxon>Bacillati</taxon>
        <taxon>Actinomycetota</taxon>
        <taxon>Actinomycetes</taxon>
        <taxon>Micrococcales</taxon>
        <taxon>Microbacteriaceae</taxon>
        <taxon>Curtobacterium</taxon>
    </lineage>
</organism>
<evidence type="ECO:0000313" key="1">
    <source>
        <dbReference type="EMBL" id="MDM7885663.1"/>
    </source>
</evidence>
<dbReference type="Proteomes" id="UP001237823">
    <property type="component" value="Unassembled WGS sequence"/>
</dbReference>
<comment type="caution">
    <text evidence="1">The sequence shown here is derived from an EMBL/GenBank/DDBJ whole genome shotgun (WGS) entry which is preliminary data.</text>
</comment>